<sequence>MDGRGRPRRTGRTGERWSFVTRPQHSDGIVKDAVRKYWNGRADEYDDDGISGVHTDTQREAWLSLLRELTTDGTRRVLDLGCGTGTVSLLLAELGYDVTGLDISSGMLERARSKARKADCTIEYHTGDAETLPFAENAFDVVTARHLIWTLPHPETAIDEWRRVVQPGGRLVLVEGYWDFDEPWEGYREIHDALPLYDGRPPTELVAFLADHGLEDVDCEPLMDPVFWGQRPDQELYVVTIDVPT</sequence>
<dbReference type="GO" id="GO:0008757">
    <property type="term" value="F:S-adenosylmethionine-dependent methyltransferase activity"/>
    <property type="evidence" value="ECO:0007669"/>
    <property type="project" value="InterPro"/>
</dbReference>
<dbReference type="EMBL" id="AOIC01000103">
    <property type="protein sequence ID" value="ELY65104.1"/>
    <property type="molecule type" value="Genomic_DNA"/>
</dbReference>
<evidence type="ECO:0000313" key="3">
    <source>
        <dbReference type="Proteomes" id="UP000011613"/>
    </source>
</evidence>
<gene>
    <name evidence="2" type="ORF">C490_14080</name>
</gene>
<dbReference type="GO" id="GO:0032259">
    <property type="term" value="P:methylation"/>
    <property type="evidence" value="ECO:0007669"/>
    <property type="project" value="UniProtKB-KW"/>
</dbReference>
<keyword evidence="2" id="KW-0489">Methyltransferase</keyword>
<dbReference type="PANTHER" id="PTHR43591">
    <property type="entry name" value="METHYLTRANSFERASE"/>
    <property type="match status" value="1"/>
</dbReference>
<dbReference type="InterPro" id="IPR029063">
    <property type="entry name" value="SAM-dependent_MTases_sf"/>
</dbReference>
<dbReference type="CDD" id="cd02440">
    <property type="entry name" value="AdoMet_MTases"/>
    <property type="match status" value="1"/>
</dbReference>
<dbReference type="SUPFAM" id="SSF53335">
    <property type="entry name" value="S-adenosyl-L-methionine-dependent methyltransferases"/>
    <property type="match status" value="1"/>
</dbReference>
<comment type="caution">
    <text evidence="2">The sequence shown here is derived from an EMBL/GenBank/DDBJ whole genome shotgun (WGS) entry which is preliminary data.</text>
</comment>
<evidence type="ECO:0000313" key="2">
    <source>
        <dbReference type="EMBL" id="ELY65104.1"/>
    </source>
</evidence>
<dbReference type="AlphaFoldDB" id="L9XTI7"/>
<dbReference type="Pfam" id="PF08241">
    <property type="entry name" value="Methyltransf_11"/>
    <property type="match status" value="1"/>
</dbReference>
<name>L9XTI7_NATGS</name>
<organism evidence="2 3">
    <name type="scientific">Natronobacterium gregoryi (strain ATCC 43098 / DSM 3393 / CCM 3738 / CIP 104747 / IAM 13177 / JCM 8860 / NBRC 102187 / NCIMB 2189 / SP2)</name>
    <dbReference type="NCBI Taxonomy" id="797304"/>
    <lineage>
        <taxon>Archaea</taxon>
        <taxon>Methanobacteriati</taxon>
        <taxon>Methanobacteriota</taxon>
        <taxon>Stenosarchaea group</taxon>
        <taxon>Halobacteria</taxon>
        <taxon>Halobacteriales</taxon>
        <taxon>Natrialbaceae</taxon>
        <taxon>Natronobacterium</taxon>
    </lineage>
</organism>
<protein>
    <submittedName>
        <fullName evidence="2">Methyltransferase type 11</fullName>
    </submittedName>
</protein>
<reference evidence="2 3" key="1">
    <citation type="journal article" date="2014" name="PLoS Genet.">
        <title>Phylogenetically driven sequencing of extremely halophilic archaea reveals strategies for static and dynamic osmo-response.</title>
        <authorList>
            <person name="Becker E.A."/>
            <person name="Seitzer P.M."/>
            <person name="Tritt A."/>
            <person name="Larsen D."/>
            <person name="Krusor M."/>
            <person name="Yao A.I."/>
            <person name="Wu D."/>
            <person name="Madern D."/>
            <person name="Eisen J.A."/>
            <person name="Darling A.E."/>
            <person name="Facciotti M.T."/>
        </authorList>
    </citation>
    <scope>NUCLEOTIDE SEQUENCE [LARGE SCALE GENOMIC DNA]</scope>
    <source>
        <strain evidence="2 3">SP2</strain>
    </source>
</reference>
<dbReference type="InterPro" id="IPR013216">
    <property type="entry name" value="Methyltransf_11"/>
</dbReference>
<evidence type="ECO:0000259" key="1">
    <source>
        <dbReference type="Pfam" id="PF08241"/>
    </source>
</evidence>
<feature type="domain" description="Methyltransferase type 11" evidence="1">
    <location>
        <begin position="78"/>
        <end position="173"/>
    </location>
</feature>
<dbReference type="PANTHER" id="PTHR43591:SF24">
    <property type="entry name" value="2-METHOXY-6-POLYPRENYL-1,4-BENZOQUINOL METHYLASE, MITOCHONDRIAL"/>
    <property type="match status" value="1"/>
</dbReference>
<dbReference type="Proteomes" id="UP000011613">
    <property type="component" value="Unassembled WGS sequence"/>
</dbReference>
<keyword evidence="2" id="KW-0808">Transferase</keyword>
<proteinExistence type="predicted"/>
<dbReference type="Gene3D" id="3.40.50.150">
    <property type="entry name" value="Vaccinia Virus protein VP39"/>
    <property type="match status" value="1"/>
</dbReference>
<accession>L9XTI7</accession>